<sequence>MVRVQKVYAGRRLKLSWCSPELEDLKRNAQRKGISGIQLSVGVRTRRRRLPVRRNLKRYQGDREEQRGCAAAKYMQSNESAALFADTLFHNDRVETDDPYRTSVRGDFPFGDTGEAVAGFMGG</sequence>
<reference evidence="1 2" key="1">
    <citation type="journal article" date="2019" name="Commun. Biol.">
        <title>The bagworm genome reveals a unique fibroin gene that provides high tensile strength.</title>
        <authorList>
            <person name="Kono N."/>
            <person name="Nakamura H."/>
            <person name="Ohtoshi R."/>
            <person name="Tomita M."/>
            <person name="Numata K."/>
            <person name="Arakawa K."/>
        </authorList>
    </citation>
    <scope>NUCLEOTIDE SEQUENCE [LARGE SCALE GENOMIC DNA]</scope>
</reference>
<keyword evidence="2" id="KW-1185">Reference proteome</keyword>
<accession>A0A4C1ZYK6</accession>
<dbReference type="EMBL" id="BGZK01002226">
    <property type="protein sequence ID" value="GBP91953.1"/>
    <property type="molecule type" value="Genomic_DNA"/>
</dbReference>
<evidence type="ECO:0000313" key="1">
    <source>
        <dbReference type="EMBL" id="GBP91953.1"/>
    </source>
</evidence>
<comment type="caution">
    <text evidence="1">The sequence shown here is derived from an EMBL/GenBank/DDBJ whole genome shotgun (WGS) entry which is preliminary data.</text>
</comment>
<organism evidence="1 2">
    <name type="scientific">Eumeta variegata</name>
    <name type="common">Bagworm moth</name>
    <name type="synonym">Eumeta japonica</name>
    <dbReference type="NCBI Taxonomy" id="151549"/>
    <lineage>
        <taxon>Eukaryota</taxon>
        <taxon>Metazoa</taxon>
        <taxon>Ecdysozoa</taxon>
        <taxon>Arthropoda</taxon>
        <taxon>Hexapoda</taxon>
        <taxon>Insecta</taxon>
        <taxon>Pterygota</taxon>
        <taxon>Neoptera</taxon>
        <taxon>Endopterygota</taxon>
        <taxon>Lepidoptera</taxon>
        <taxon>Glossata</taxon>
        <taxon>Ditrysia</taxon>
        <taxon>Tineoidea</taxon>
        <taxon>Psychidae</taxon>
        <taxon>Oiketicinae</taxon>
        <taxon>Eumeta</taxon>
    </lineage>
</organism>
<dbReference type="Proteomes" id="UP000299102">
    <property type="component" value="Unassembled WGS sequence"/>
</dbReference>
<proteinExistence type="predicted"/>
<protein>
    <submittedName>
        <fullName evidence="1">Uncharacterized protein</fullName>
    </submittedName>
</protein>
<evidence type="ECO:0000313" key="2">
    <source>
        <dbReference type="Proteomes" id="UP000299102"/>
    </source>
</evidence>
<name>A0A4C1ZYK6_EUMVA</name>
<gene>
    <name evidence="1" type="ORF">EVAR_60823_1</name>
</gene>
<dbReference type="AlphaFoldDB" id="A0A4C1ZYK6"/>